<evidence type="ECO:0000313" key="6">
    <source>
        <dbReference type="Proteomes" id="UP000499080"/>
    </source>
</evidence>
<evidence type="ECO:0000256" key="1">
    <source>
        <dbReference type="ARBA" id="ARBA00010982"/>
    </source>
</evidence>
<dbReference type="GO" id="GO:0003985">
    <property type="term" value="F:acetyl-CoA C-acetyltransferase activity"/>
    <property type="evidence" value="ECO:0007669"/>
    <property type="project" value="TreeGrafter"/>
</dbReference>
<keyword evidence="6" id="KW-1185">Reference proteome</keyword>
<reference evidence="5 6" key="1">
    <citation type="journal article" date="2019" name="Sci. Rep.">
        <title>Orb-weaving spider Araneus ventricosus genome elucidates the spidroin gene catalogue.</title>
        <authorList>
            <person name="Kono N."/>
            <person name="Nakamura H."/>
            <person name="Ohtoshi R."/>
            <person name="Moran D.A.P."/>
            <person name="Shinohara A."/>
            <person name="Yoshida Y."/>
            <person name="Fujiwara M."/>
            <person name="Mori M."/>
            <person name="Tomita M."/>
            <person name="Arakawa K."/>
        </authorList>
    </citation>
    <scope>NUCLEOTIDE SEQUENCE [LARGE SCALE GENOMIC DNA]</scope>
</reference>
<dbReference type="AlphaFoldDB" id="A0A4Y2VVE8"/>
<proteinExistence type="inferred from homology"/>
<dbReference type="InterPro" id="IPR020616">
    <property type="entry name" value="Thiolase_N"/>
</dbReference>
<dbReference type="GO" id="GO:0006635">
    <property type="term" value="P:fatty acid beta-oxidation"/>
    <property type="evidence" value="ECO:0007669"/>
    <property type="project" value="TreeGrafter"/>
</dbReference>
<sequence length="116" mass="12182">MANKEVVIISTARTPIGSFQGTLSSVTAAQLGSTAIQGAIERAGIEKDAVQEVIMGCALQAGVGQAPAKQACLGAESVPNDMEMETIEIQSNSALKEYSVKPEFYTDFLAEFGSCY</sequence>
<dbReference type="Proteomes" id="UP000499080">
    <property type="component" value="Unassembled WGS sequence"/>
</dbReference>
<evidence type="ECO:0000259" key="4">
    <source>
        <dbReference type="Pfam" id="PF00108"/>
    </source>
</evidence>
<comment type="similarity">
    <text evidence="1">Belongs to the thiolase-like superfamily. Thiolase family.</text>
</comment>
<keyword evidence="2 5" id="KW-0808">Transferase</keyword>
<feature type="domain" description="Thiolase N-terminal" evidence="4">
    <location>
        <begin position="6"/>
        <end position="96"/>
    </location>
</feature>
<dbReference type="PANTHER" id="PTHR18919">
    <property type="entry name" value="ACETYL-COA C-ACYLTRANSFERASE"/>
    <property type="match status" value="1"/>
</dbReference>
<organism evidence="5 6">
    <name type="scientific">Araneus ventricosus</name>
    <name type="common">Orbweaver spider</name>
    <name type="synonym">Epeira ventricosa</name>
    <dbReference type="NCBI Taxonomy" id="182803"/>
    <lineage>
        <taxon>Eukaryota</taxon>
        <taxon>Metazoa</taxon>
        <taxon>Ecdysozoa</taxon>
        <taxon>Arthropoda</taxon>
        <taxon>Chelicerata</taxon>
        <taxon>Arachnida</taxon>
        <taxon>Araneae</taxon>
        <taxon>Araneomorphae</taxon>
        <taxon>Entelegynae</taxon>
        <taxon>Araneoidea</taxon>
        <taxon>Araneidae</taxon>
        <taxon>Araneus</taxon>
    </lineage>
</organism>
<dbReference type="PANTHER" id="PTHR18919:SF156">
    <property type="entry name" value="ACETYL-COA ACETYLTRANSFERASE, MITOCHONDRIAL"/>
    <property type="match status" value="1"/>
</dbReference>
<evidence type="ECO:0000256" key="3">
    <source>
        <dbReference type="ARBA" id="ARBA00023315"/>
    </source>
</evidence>
<dbReference type="OrthoDB" id="5404651at2759"/>
<comment type="caution">
    <text evidence="5">The sequence shown here is derived from an EMBL/GenBank/DDBJ whole genome shotgun (WGS) entry which is preliminary data.</text>
</comment>
<dbReference type="Gene3D" id="3.40.47.10">
    <property type="match status" value="1"/>
</dbReference>
<gene>
    <name evidence="5" type="primary">acat1-a</name>
    <name evidence="5" type="ORF">AVEN_200954_1</name>
</gene>
<accession>A0A4Y2VVE8</accession>
<name>A0A4Y2VVE8_ARAVE</name>
<dbReference type="Pfam" id="PF00108">
    <property type="entry name" value="Thiolase_N"/>
    <property type="match status" value="1"/>
</dbReference>
<dbReference type="InterPro" id="IPR016039">
    <property type="entry name" value="Thiolase-like"/>
</dbReference>
<keyword evidence="3" id="KW-0012">Acyltransferase</keyword>
<dbReference type="GO" id="GO:0005739">
    <property type="term" value="C:mitochondrion"/>
    <property type="evidence" value="ECO:0007669"/>
    <property type="project" value="TreeGrafter"/>
</dbReference>
<protein>
    <submittedName>
        <fullName evidence="5">Acetyl-CoA acetyltransferase A, mitochondrial</fullName>
    </submittedName>
</protein>
<evidence type="ECO:0000256" key="2">
    <source>
        <dbReference type="ARBA" id="ARBA00022679"/>
    </source>
</evidence>
<dbReference type="SUPFAM" id="SSF53901">
    <property type="entry name" value="Thiolase-like"/>
    <property type="match status" value="1"/>
</dbReference>
<evidence type="ECO:0000313" key="5">
    <source>
        <dbReference type="EMBL" id="GBO28692.1"/>
    </source>
</evidence>
<dbReference type="EMBL" id="BGPR01051779">
    <property type="protein sequence ID" value="GBO28692.1"/>
    <property type="molecule type" value="Genomic_DNA"/>
</dbReference>